<gene>
    <name evidence="1" type="ORF">S03H2_56739</name>
</gene>
<evidence type="ECO:0000313" key="1">
    <source>
        <dbReference type="EMBL" id="GAH89224.1"/>
    </source>
</evidence>
<sequence>MLLVLFIQGRTYPEIAEEVAARMREFDLEGSQYYIEFVKVWENFTEVHLELGLPNPDEGNMLAKVKDYFDVVKNKGNQNYRKGRSFEYRCMAKLRKKGWDCI</sequence>
<dbReference type="AlphaFoldDB" id="X1KGE3"/>
<organism evidence="1">
    <name type="scientific">marine sediment metagenome</name>
    <dbReference type="NCBI Taxonomy" id="412755"/>
    <lineage>
        <taxon>unclassified sequences</taxon>
        <taxon>metagenomes</taxon>
        <taxon>ecological metagenomes</taxon>
    </lineage>
</organism>
<feature type="non-terminal residue" evidence="1">
    <location>
        <position position="102"/>
    </location>
</feature>
<accession>X1KGE3</accession>
<reference evidence="1" key="1">
    <citation type="journal article" date="2014" name="Front. Microbiol.">
        <title>High frequency of phylogenetically diverse reductive dehalogenase-homologous genes in deep subseafloor sedimentary metagenomes.</title>
        <authorList>
            <person name="Kawai M."/>
            <person name="Futagami T."/>
            <person name="Toyoda A."/>
            <person name="Takaki Y."/>
            <person name="Nishi S."/>
            <person name="Hori S."/>
            <person name="Arai W."/>
            <person name="Tsubouchi T."/>
            <person name="Morono Y."/>
            <person name="Uchiyama I."/>
            <person name="Ito T."/>
            <person name="Fujiyama A."/>
            <person name="Inagaki F."/>
            <person name="Takami H."/>
        </authorList>
    </citation>
    <scope>NUCLEOTIDE SEQUENCE</scope>
    <source>
        <strain evidence="1">Expedition CK06-06</strain>
    </source>
</reference>
<protein>
    <submittedName>
        <fullName evidence="1">Uncharacterized protein</fullName>
    </submittedName>
</protein>
<proteinExistence type="predicted"/>
<dbReference type="EMBL" id="BARU01036323">
    <property type="protein sequence ID" value="GAH89224.1"/>
    <property type="molecule type" value="Genomic_DNA"/>
</dbReference>
<comment type="caution">
    <text evidence="1">The sequence shown here is derived from an EMBL/GenBank/DDBJ whole genome shotgun (WGS) entry which is preliminary data.</text>
</comment>
<name>X1KGE3_9ZZZZ</name>